<dbReference type="SUPFAM" id="SSF53756">
    <property type="entry name" value="UDP-Glycosyltransferase/glycogen phosphorylase"/>
    <property type="match status" value="1"/>
</dbReference>
<dbReference type="AlphaFoldDB" id="A0A653BA77"/>
<dbReference type="EMBL" id="LR130779">
    <property type="protein sequence ID" value="VDN65578.1"/>
    <property type="molecule type" value="Genomic_DNA"/>
</dbReference>
<name>A0A653BA77_ECTOL</name>
<dbReference type="PANTHER" id="PTHR46401:SF8">
    <property type="entry name" value="BLL6006 PROTEIN"/>
    <property type="match status" value="1"/>
</dbReference>
<protein>
    <submittedName>
        <fullName evidence="1">Uncharacterized protein</fullName>
    </submittedName>
</protein>
<dbReference type="Pfam" id="PF00534">
    <property type="entry name" value="Glycos_transf_1"/>
    <property type="match status" value="1"/>
</dbReference>
<accession>A0A653BA77</accession>
<sequence>MGGANYYKNLFFAISEHGSKCGIRAVSFVGKNTSRDLIDECYVRSKVVRSSLFDRRSFLWFCSKVFSRVLGYDPLLHILMLRYGVRVVSHATPLLPKSFFKIGWIPDFQHAHLPGFFSPNEIASRDRLFNTIAANSDLVFLSSNDAFDHYKRFFPPELHYKARVLRFVSQVDVRYFEFDGLVLASLVEKYGVKEKFIYIPNQFWKHKNHIAVLRAAKILRDKGVNFCFVFTGHKHDYRAPGLYGSLDEYVLNNGLSDNVFFLGSVPYYDVMALLRFSVAVVNPSLFEGWSSTVEECKSAGKRMILSDIPVHREQCPNALFFDSDSPEQLARLIESIPLCDTGVCMDSIVLDNKIRTEEYFYAFCSSINSLVKDQEKI</sequence>
<gene>
    <name evidence="1" type="ORF">POT9AD_4603</name>
</gene>
<organism evidence="1">
    <name type="scientific">Ectopseudomonas oleovorans</name>
    <name type="common">Pseudomonas oleovorans</name>
    <dbReference type="NCBI Taxonomy" id="301"/>
    <lineage>
        <taxon>Bacteria</taxon>
        <taxon>Pseudomonadati</taxon>
        <taxon>Pseudomonadota</taxon>
        <taxon>Gammaproteobacteria</taxon>
        <taxon>Pseudomonadales</taxon>
        <taxon>Pseudomonadaceae</taxon>
        <taxon>Ectopseudomonas</taxon>
    </lineage>
</organism>
<dbReference type="Gene3D" id="3.40.50.2000">
    <property type="entry name" value="Glycogen Phosphorylase B"/>
    <property type="match status" value="1"/>
</dbReference>
<dbReference type="PANTHER" id="PTHR46401">
    <property type="entry name" value="GLYCOSYLTRANSFERASE WBBK-RELATED"/>
    <property type="match status" value="1"/>
</dbReference>
<proteinExistence type="predicted"/>
<dbReference type="GO" id="GO:0016757">
    <property type="term" value="F:glycosyltransferase activity"/>
    <property type="evidence" value="ECO:0007669"/>
    <property type="project" value="InterPro"/>
</dbReference>
<reference evidence="1" key="1">
    <citation type="submission" date="2018-11" db="EMBL/GenBank/DDBJ databases">
        <authorList>
            <consortium name="Genoscope - CEA"/>
            <person name="William W."/>
        </authorList>
    </citation>
    <scope>NUCLEOTIDE SEQUENCE [LARGE SCALE GENOMIC DNA]</scope>
    <source>
        <strain evidence="1">T9AD</strain>
    </source>
</reference>
<evidence type="ECO:0000313" key="1">
    <source>
        <dbReference type="EMBL" id="VDN65578.1"/>
    </source>
</evidence>
<dbReference type="InterPro" id="IPR001296">
    <property type="entry name" value="Glyco_trans_1"/>
</dbReference>